<dbReference type="RefSeq" id="XP_023160073.2">
    <property type="nucleotide sequence ID" value="XM_023304305.2"/>
</dbReference>
<dbReference type="Pfam" id="PF13086">
    <property type="entry name" value="AAA_11"/>
    <property type="match status" value="2"/>
</dbReference>
<dbReference type="PROSITE" id="PS00028">
    <property type="entry name" value="ZINC_FINGER_C2H2_1"/>
    <property type="match status" value="1"/>
</dbReference>
<feature type="compositionally biased region" description="Low complexity" evidence="3">
    <location>
        <begin position="61"/>
        <end position="96"/>
    </location>
</feature>
<dbReference type="InterPro" id="IPR027417">
    <property type="entry name" value="P-loop_NTPase"/>
</dbReference>
<dbReference type="OrthoDB" id="6513042at2759"/>
<proteinExistence type="predicted"/>
<dbReference type="InterPro" id="IPR041679">
    <property type="entry name" value="DNA2/NAM7-like_C"/>
</dbReference>
<protein>
    <submittedName>
        <fullName evidence="6">Uncharacterized protein LOC111592226 isoform X1</fullName>
    </submittedName>
</protein>
<dbReference type="InterPro" id="IPR047187">
    <property type="entry name" value="SF1_C_Upf1"/>
</dbReference>
<keyword evidence="1" id="KW-0943">RNA-mediated gene silencing</keyword>
<dbReference type="CDD" id="cd18808">
    <property type="entry name" value="SF1_C_Upf1"/>
    <property type="match status" value="1"/>
</dbReference>
<evidence type="ECO:0000256" key="3">
    <source>
        <dbReference type="SAM" id="MobiDB-lite"/>
    </source>
</evidence>
<dbReference type="GeneID" id="111592226"/>
<keyword evidence="5" id="KW-1185">Reference proteome</keyword>
<dbReference type="PANTHER" id="PTHR10887">
    <property type="entry name" value="DNA2/NAM7 HELICASE FAMILY"/>
    <property type="match status" value="1"/>
</dbReference>
<dbReference type="Proteomes" id="UP000504633">
    <property type="component" value="Unplaced"/>
</dbReference>
<feature type="coiled-coil region" evidence="2">
    <location>
        <begin position="438"/>
        <end position="465"/>
    </location>
</feature>
<name>A0A6J1L5G3_DROHY</name>
<dbReference type="GO" id="GO:0032574">
    <property type="term" value="F:5'-3' RNA helicase activity"/>
    <property type="evidence" value="ECO:0007669"/>
    <property type="project" value="InterPro"/>
</dbReference>
<dbReference type="InterPro" id="IPR013087">
    <property type="entry name" value="Znf_C2H2_type"/>
</dbReference>
<feature type="region of interest" description="Disordered" evidence="3">
    <location>
        <begin position="1117"/>
        <end position="1170"/>
    </location>
</feature>
<feature type="region of interest" description="Disordered" evidence="3">
    <location>
        <begin position="1329"/>
        <end position="1370"/>
    </location>
</feature>
<gene>
    <name evidence="6" type="primary">LOC111592226</name>
</gene>
<sequence length="1370" mass="156551">MSVLISTVQSIFVLLYVFTMTKNNIRKKASGQKKAIPANRLNIVTNTTMPPSILAPPATPPSTTFVSFKNKNTSNNNNNNNNKQENSNANSNNSNNADIHGISQRKPWERELIGCFLLKMADNQVVSARSSWYVDKRTLRREFEQHLLWEPNSTELRVKLSINGSYNIGSLLQRTNFLMNTPRGDSNYRIKSLALMEFRREKYNAIDEKQRQNDLVVVSNATDATQDGPITQKYVLDEAAESVPLKYQKTQKQHRNLDFELSSMGCYICQCNFDSIEKYEEHVEYHGDESDFESLQEMTKYGQPMLKLSYRTCVDSHYFGFSLETQLKDIVIEKFIIVQSRQFYYVYNNRLPLEVDESGQMVFFVDSHVFMILREQPIVIGYSQQVNGQRYHYVEQHHFMHTDALPKASFNVNPYRLSNKKLFRGGRLEPAIPPKTVVTALKHDAQDAEIRLAEYNKDYRNYCELGREFTPRNIYGTLRTLLQVEDIERLQRYVGLKQSKMELHQFGKELSVKLQPNSRNLSAEDILSPGDEVLIINERCTIGTQSEAGKANSIRQLLDNNSLLLELALKDFDALIQWSQKVNEQFGLPEKERREPRVYFARILGVSTQRVNITCDRHLLDNTTYTLLFRPVRAVLRYQYRALRQLSLTNPEHVERLLFPSTITGQSVASGALCFFNENISRNPEQQQAVQQIVYCDKLPAPYVIVGPPGTGKTSTICEAIYQLYVRRPDTHILVLAGSNTACDEIALRLLRVISKVPSQSCPLTRIFAASCDRRIDNIDDLLLEYSNMYALHFYPDVQAVHDYRIVVCTLSLAGKLSTGGFGRDEDKRNVFSHVFVDEAAASTEAEVLMGITCTIAPTTNLILSGDHKQLGAVLQSQRAGDWGLGVSLFERLLQRECYRVDENGDYNAVVQTRLRRNYRSHPEIVKLYSDLYYNSELKSEAIYGKVCIAKNWFHMPNEHFPIMFHSVFGTTMNLQSSLSLCNNKEIDAVMDYVKDLMYFGINGDKLDQTDIGIISPYKNQYQRIQEQLNMRNWNQIDCGSVELFQGKEKQIIIVSFVRSFTEKLGFLNNSRRLNVLLSRPMSLLILIGNPRTLSQNQEFRHIIDLCRDRKTLVGSPYYPDDNKTNEANGGAAQTVNPPRSGSHPINNHNNNNKNNSHHHRQQQTDATAEETLAHSFKRTNLRNATLSAATKIGYNKAELLKMGAQATEQRKKLDLDQLFDDLPNVPRFVDNESESVRSIRAEMQHMSLKRPQTATAAVRKPVVKDADPLTLNKTPTRTETKRPSLKAEYIVGIDALKIMCKPSAPPASPNVSRCNQYSFVPVSEEYRRPSPYFEQGRSPPYYDWANGSPRPQPKPQPKPQKKNSICVIS</sequence>
<dbReference type="GO" id="GO:0035194">
    <property type="term" value="P:regulatory ncRNA-mediated post-transcriptional gene silencing"/>
    <property type="evidence" value="ECO:0007669"/>
    <property type="project" value="TreeGrafter"/>
</dbReference>
<evidence type="ECO:0000259" key="4">
    <source>
        <dbReference type="PROSITE" id="PS00028"/>
    </source>
</evidence>
<dbReference type="SUPFAM" id="SSF52540">
    <property type="entry name" value="P-loop containing nucleoside triphosphate hydrolases"/>
    <property type="match status" value="1"/>
</dbReference>
<organism evidence="5 6">
    <name type="scientific">Drosophila hydei</name>
    <name type="common">Fruit fly</name>
    <dbReference type="NCBI Taxonomy" id="7224"/>
    <lineage>
        <taxon>Eukaryota</taxon>
        <taxon>Metazoa</taxon>
        <taxon>Ecdysozoa</taxon>
        <taxon>Arthropoda</taxon>
        <taxon>Hexapoda</taxon>
        <taxon>Insecta</taxon>
        <taxon>Pterygota</taxon>
        <taxon>Neoptera</taxon>
        <taxon>Endopterygota</taxon>
        <taxon>Diptera</taxon>
        <taxon>Brachycera</taxon>
        <taxon>Muscomorpha</taxon>
        <taxon>Ephydroidea</taxon>
        <taxon>Drosophilidae</taxon>
        <taxon>Drosophila</taxon>
    </lineage>
</organism>
<dbReference type="InterPro" id="IPR041677">
    <property type="entry name" value="DNA2/NAM7_AAA_11"/>
</dbReference>
<reference evidence="6" key="1">
    <citation type="submission" date="2025-08" db="UniProtKB">
        <authorList>
            <consortium name="RefSeq"/>
        </authorList>
    </citation>
    <scope>IDENTIFICATION</scope>
    <source>
        <strain evidence="6">15085-1641.00</strain>
        <tissue evidence="6">Whole body</tissue>
    </source>
</reference>
<dbReference type="InterPro" id="IPR045055">
    <property type="entry name" value="DNA2/NAM7-like"/>
</dbReference>
<dbReference type="InterPro" id="IPR026122">
    <property type="entry name" value="MOV-10/SDE3_DEXXQ/H-box"/>
</dbReference>
<dbReference type="KEGG" id="dhe:111592226"/>
<dbReference type="GO" id="GO:0003723">
    <property type="term" value="F:RNA binding"/>
    <property type="evidence" value="ECO:0007669"/>
    <property type="project" value="InterPro"/>
</dbReference>
<dbReference type="Gene3D" id="3.40.50.300">
    <property type="entry name" value="P-loop containing nucleotide triphosphate hydrolases"/>
    <property type="match status" value="2"/>
</dbReference>
<evidence type="ECO:0000256" key="2">
    <source>
        <dbReference type="SAM" id="Coils"/>
    </source>
</evidence>
<evidence type="ECO:0000313" key="5">
    <source>
        <dbReference type="Proteomes" id="UP000504633"/>
    </source>
</evidence>
<evidence type="ECO:0000256" key="1">
    <source>
        <dbReference type="ARBA" id="ARBA00023158"/>
    </source>
</evidence>
<accession>A0A6J1L5G3</accession>
<feature type="region of interest" description="Disordered" evidence="3">
    <location>
        <begin position="52"/>
        <end position="100"/>
    </location>
</feature>
<feature type="domain" description="C2H2-type" evidence="4">
    <location>
        <begin position="266"/>
        <end position="286"/>
    </location>
</feature>
<dbReference type="CDD" id="cd18038">
    <property type="entry name" value="DEXXQc_Helz-like"/>
    <property type="match status" value="1"/>
</dbReference>
<dbReference type="Pfam" id="PF13087">
    <property type="entry name" value="AAA_12"/>
    <property type="match status" value="1"/>
</dbReference>
<dbReference type="GO" id="GO:0005829">
    <property type="term" value="C:cytosol"/>
    <property type="evidence" value="ECO:0007669"/>
    <property type="project" value="TreeGrafter"/>
</dbReference>
<keyword evidence="2" id="KW-0175">Coiled coil</keyword>
<dbReference type="GO" id="GO:0043186">
    <property type="term" value="C:P granule"/>
    <property type="evidence" value="ECO:0007669"/>
    <property type="project" value="TreeGrafter"/>
</dbReference>
<feature type="compositionally biased region" description="Polar residues" evidence="3">
    <location>
        <begin position="1126"/>
        <end position="1146"/>
    </location>
</feature>
<dbReference type="PANTHER" id="PTHR10887:SF419">
    <property type="entry name" value="RNA HELICASE MOV10L1"/>
    <property type="match status" value="1"/>
</dbReference>
<evidence type="ECO:0000313" key="6">
    <source>
        <dbReference type="RefSeq" id="XP_023160073.2"/>
    </source>
</evidence>